<protein>
    <submittedName>
        <fullName evidence="9">Acyl-CoA dehydrogenase</fullName>
    </submittedName>
</protein>
<dbReference type="InterPro" id="IPR037069">
    <property type="entry name" value="AcylCoA_DH/ox_N_sf"/>
</dbReference>
<keyword evidence="4" id="KW-0274">FAD</keyword>
<gene>
    <name evidence="9" type="ORF">EUB48_20910</name>
</gene>
<evidence type="ECO:0000259" key="8">
    <source>
        <dbReference type="Pfam" id="PF02771"/>
    </source>
</evidence>
<dbReference type="GO" id="GO:0050660">
    <property type="term" value="F:flavin adenine dinucleotide binding"/>
    <property type="evidence" value="ECO:0007669"/>
    <property type="project" value="InterPro"/>
</dbReference>
<dbReference type="PANTHER" id="PTHR43884:SF25">
    <property type="entry name" value="ACYL-COA DEHYDROGENASE YDBM-RELATED"/>
    <property type="match status" value="1"/>
</dbReference>
<dbReference type="InterPro" id="IPR006091">
    <property type="entry name" value="Acyl-CoA_Oxase/DH_mid-dom"/>
</dbReference>
<dbReference type="Gene3D" id="1.20.140.10">
    <property type="entry name" value="Butyryl-CoA Dehydrogenase, subunit A, domain 3"/>
    <property type="match status" value="1"/>
</dbReference>
<dbReference type="Gene3D" id="2.40.110.10">
    <property type="entry name" value="Butyryl-CoA Dehydrogenase, subunit A, domain 2"/>
    <property type="match status" value="1"/>
</dbReference>
<evidence type="ECO:0000259" key="6">
    <source>
        <dbReference type="Pfam" id="PF00441"/>
    </source>
</evidence>
<dbReference type="GO" id="GO:0003995">
    <property type="term" value="F:acyl-CoA dehydrogenase activity"/>
    <property type="evidence" value="ECO:0007669"/>
    <property type="project" value="TreeGrafter"/>
</dbReference>
<sequence length="418" mass="45917">MNVVASLSFTPAVGDLPFTSQQCALLTLAHELGRDKFAPRAPQWDESATFPFANYDDLRETGLLGLCIPEAHGGLGADYATYMMVAAEIGRFCGATALTWNMHICSTLWTGVLADGIAMTGAQRAEHVRRRDLHFARVVNEGAIYAQPFSEGSAAAAGRAPFGTTARKVEGGWLINGKKIFASLSGAADYYGVLCTEDKGDQHPDAHDTLYISVPATAGGFSISGDWNPLGMRGTVSRNLTFKDVFVGDDEQLMPRGIYFKGAQTWPAMFFTLSPTYLGIANAAYDFTVRYLRGEVPGEPPVKRRQYPTKQIAVAQMRIQLESMRSLFTRAIAEAKPNPSKDEKLRLYAAHYSVMEGANDIARLALRTCGGQSMMKHLPLERLYRDSRCGALMLPWTAELILDRMGRETLYEAGERDE</sequence>
<dbReference type="InterPro" id="IPR009075">
    <property type="entry name" value="AcylCo_DH/oxidase_C"/>
</dbReference>
<dbReference type="PANTHER" id="PTHR43884">
    <property type="entry name" value="ACYL-COA DEHYDROGENASE"/>
    <property type="match status" value="1"/>
</dbReference>
<feature type="domain" description="Acyl-CoA dehydrogenase/oxidase N-terminal" evidence="8">
    <location>
        <begin position="20"/>
        <end position="104"/>
    </location>
</feature>
<name>A0A515DGJ0_9BURK</name>
<accession>A0A515DGJ0</accession>
<dbReference type="PIRSF" id="PIRSF016578">
    <property type="entry name" value="HsaA"/>
    <property type="match status" value="1"/>
</dbReference>
<evidence type="ECO:0000313" key="9">
    <source>
        <dbReference type="EMBL" id="QDL39514.1"/>
    </source>
</evidence>
<dbReference type="RefSeq" id="WP_142820978.1">
    <property type="nucleotide sequence ID" value="NZ_CP035503.1"/>
</dbReference>
<dbReference type="AlphaFoldDB" id="A0A515DGJ0"/>
<evidence type="ECO:0000259" key="7">
    <source>
        <dbReference type="Pfam" id="PF02770"/>
    </source>
</evidence>
<comment type="cofactor">
    <cofactor evidence="1">
        <name>FAD</name>
        <dbReference type="ChEBI" id="CHEBI:57692"/>
    </cofactor>
</comment>
<dbReference type="CDD" id="cd00567">
    <property type="entry name" value="ACAD"/>
    <property type="match status" value="1"/>
</dbReference>
<dbReference type="SUPFAM" id="SSF47203">
    <property type="entry name" value="Acyl-CoA dehydrogenase C-terminal domain-like"/>
    <property type="match status" value="1"/>
</dbReference>
<keyword evidence="10" id="KW-1185">Reference proteome</keyword>
<evidence type="ECO:0000256" key="4">
    <source>
        <dbReference type="ARBA" id="ARBA00022827"/>
    </source>
</evidence>
<reference evidence="9 10" key="1">
    <citation type="submission" date="2019-01" db="EMBL/GenBank/DDBJ databases">
        <title>Genomic insights into a novel species Rhodoferax sp.</title>
        <authorList>
            <person name="Jin L."/>
        </authorList>
    </citation>
    <scope>NUCLEOTIDE SEQUENCE [LARGE SCALE GENOMIC DNA]</scope>
    <source>
        <strain evidence="9 10">CHu59-6-5</strain>
    </source>
</reference>
<dbReference type="InterPro" id="IPR036250">
    <property type="entry name" value="AcylCo_DH-like_C"/>
</dbReference>
<dbReference type="SUPFAM" id="SSF56645">
    <property type="entry name" value="Acyl-CoA dehydrogenase NM domain-like"/>
    <property type="match status" value="1"/>
</dbReference>
<evidence type="ECO:0000256" key="1">
    <source>
        <dbReference type="ARBA" id="ARBA00001974"/>
    </source>
</evidence>
<keyword evidence="3" id="KW-0285">Flavoprotein</keyword>
<feature type="domain" description="Acyl-CoA oxidase/dehydrogenase middle" evidence="7">
    <location>
        <begin position="164"/>
        <end position="245"/>
    </location>
</feature>
<keyword evidence="5" id="KW-0560">Oxidoreductase</keyword>
<organism evidence="9 10">
    <name type="scientific">Rhodoferax sediminis</name>
    <dbReference type="NCBI Taxonomy" id="2509614"/>
    <lineage>
        <taxon>Bacteria</taxon>
        <taxon>Pseudomonadati</taxon>
        <taxon>Pseudomonadota</taxon>
        <taxon>Betaproteobacteria</taxon>
        <taxon>Burkholderiales</taxon>
        <taxon>Comamonadaceae</taxon>
        <taxon>Rhodoferax</taxon>
    </lineage>
</organism>
<dbReference type="InterPro" id="IPR009100">
    <property type="entry name" value="AcylCoA_DH/oxidase_NM_dom_sf"/>
</dbReference>
<dbReference type="Pfam" id="PF00441">
    <property type="entry name" value="Acyl-CoA_dh_1"/>
    <property type="match status" value="1"/>
</dbReference>
<comment type="similarity">
    <text evidence="2">Belongs to the acyl-CoA dehydrogenase family.</text>
</comment>
<dbReference type="Proteomes" id="UP000316798">
    <property type="component" value="Chromosome"/>
</dbReference>
<dbReference type="Pfam" id="PF02770">
    <property type="entry name" value="Acyl-CoA_dh_M"/>
    <property type="match status" value="1"/>
</dbReference>
<evidence type="ECO:0000313" key="10">
    <source>
        <dbReference type="Proteomes" id="UP000316798"/>
    </source>
</evidence>
<proteinExistence type="inferred from homology"/>
<dbReference type="InterPro" id="IPR013786">
    <property type="entry name" value="AcylCoA_DH/ox_N"/>
</dbReference>
<evidence type="ECO:0000256" key="3">
    <source>
        <dbReference type="ARBA" id="ARBA00022630"/>
    </source>
</evidence>
<dbReference type="Gene3D" id="1.10.540.10">
    <property type="entry name" value="Acyl-CoA dehydrogenase/oxidase, N-terminal domain"/>
    <property type="match status" value="1"/>
</dbReference>
<evidence type="ECO:0000256" key="5">
    <source>
        <dbReference type="ARBA" id="ARBA00023002"/>
    </source>
</evidence>
<dbReference type="OrthoDB" id="7316074at2"/>
<dbReference type="KEGG" id="rhf:EUB48_20910"/>
<dbReference type="InterPro" id="IPR046373">
    <property type="entry name" value="Acyl-CoA_Oxase/DH_mid-dom_sf"/>
</dbReference>
<dbReference type="Pfam" id="PF02771">
    <property type="entry name" value="Acyl-CoA_dh_N"/>
    <property type="match status" value="1"/>
</dbReference>
<feature type="domain" description="Acyl-CoA dehydrogenase/oxidase C-terminal" evidence="6">
    <location>
        <begin position="276"/>
        <end position="390"/>
    </location>
</feature>
<evidence type="ECO:0000256" key="2">
    <source>
        <dbReference type="ARBA" id="ARBA00009347"/>
    </source>
</evidence>
<dbReference type="EMBL" id="CP035503">
    <property type="protein sequence ID" value="QDL39514.1"/>
    <property type="molecule type" value="Genomic_DNA"/>
</dbReference>